<dbReference type="AlphaFoldDB" id="L1M8X9"/>
<evidence type="ECO:0000259" key="6">
    <source>
        <dbReference type="PROSITE" id="PS51935"/>
    </source>
</evidence>
<proteinExistence type="inferred from homology"/>
<protein>
    <submittedName>
        <fullName evidence="7">NlpC/P60 family protein</fullName>
    </submittedName>
</protein>
<dbReference type="PANTHER" id="PTHR47359">
    <property type="entry name" value="PEPTIDOGLYCAN DL-ENDOPEPTIDASE CWLO"/>
    <property type="match status" value="1"/>
</dbReference>
<dbReference type="InterPro" id="IPR038765">
    <property type="entry name" value="Papain-like_cys_pep_sf"/>
</dbReference>
<evidence type="ECO:0000256" key="4">
    <source>
        <dbReference type="ARBA" id="ARBA00022807"/>
    </source>
</evidence>
<dbReference type="OrthoDB" id="5177647at2"/>
<feature type="domain" description="NlpC/P60" evidence="6">
    <location>
        <begin position="190"/>
        <end position="304"/>
    </location>
</feature>
<comment type="similarity">
    <text evidence="1">Belongs to the peptidase C40 family.</text>
</comment>
<dbReference type="SUPFAM" id="SSF54001">
    <property type="entry name" value="Cysteine proteinases"/>
    <property type="match status" value="1"/>
</dbReference>
<keyword evidence="8" id="KW-1185">Reference proteome</keyword>
<dbReference type="InterPro" id="IPR000064">
    <property type="entry name" value="NLP_P60_dom"/>
</dbReference>
<dbReference type="STRING" id="1035195.HMPREF9997_02765"/>
<dbReference type="eggNOG" id="COG0791">
    <property type="taxonomic scope" value="Bacteria"/>
</dbReference>
<evidence type="ECO:0000256" key="3">
    <source>
        <dbReference type="ARBA" id="ARBA00022801"/>
    </source>
</evidence>
<feature type="compositionally biased region" description="Basic and acidic residues" evidence="5">
    <location>
        <begin position="157"/>
        <end position="172"/>
    </location>
</feature>
<dbReference type="GO" id="GO:0006508">
    <property type="term" value="P:proteolysis"/>
    <property type="evidence" value="ECO:0007669"/>
    <property type="project" value="UniProtKB-KW"/>
</dbReference>
<organism evidence="7 8">
    <name type="scientific">Corynebacterium durum F0235</name>
    <dbReference type="NCBI Taxonomy" id="1035195"/>
    <lineage>
        <taxon>Bacteria</taxon>
        <taxon>Bacillati</taxon>
        <taxon>Actinomycetota</taxon>
        <taxon>Actinomycetes</taxon>
        <taxon>Mycobacteriales</taxon>
        <taxon>Corynebacteriaceae</taxon>
        <taxon>Corynebacterium</taxon>
    </lineage>
</organism>
<evidence type="ECO:0000256" key="1">
    <source>
        <dbReference type="ARBA" id="ARBA00007074"/>
    </source>
</evidence>
<name>L1M8X9_9CORY</name>
<evidence type="ECO:0000313" key="7">
    <source>
        <dbReference type="EMBL" id="EKX87439.1"/>
    </source>
</evidence>
<dbReference type="RefSeq" id="WP_006062568.1">
    <property type="nucleotide sequence ID" value="NZ_KB290826.1"/>
</dbReference>
<evidence type="ECO:0000256" key="2">
    <source>
        <dbReference type="ARBA" id="ARBA00022670"/>
    </source>
</evidence>
<keyword evidence="2" id="KW-0645">Protease</keyword>
<evidence type="ECO:0000256" key="5">
    <source>
        <dbReference type="SAM" id="MobiDB-lite"/>
    </source>
</evidence>
<dbReference type="EMBL" id="AMEM01000044">
    <property type="protein sequence ID" value="EKX87439.1"/>
    <property type="molecule type" value="Genomic_DNA"/>
</dbReference>
<comment type="caution">
    <text evidence="7">The sequence shown here is derived from an EMBL/GenBank/DDBJ whole genome shotgun (WGS) entry which is preliminary data.</text>
</comment>
<dbReference type="Gene3D" id="3.90.1720.10">
    <property type="entry name" value="endopeptidase domain like (from Nostoc punctiforme)"/>
    <property type="match status" value="1"/>
</dbReference>
<dbReference type="PANTHER" id="PTHR47359:SF3">
    <property type="entry name" value="NLP_P60 DOMAIN-CONTAINING PROTEIN-RELATED"/>
    <property type="match status" value="1"/>
</dbReference>
<dbReference type="HOGENOM" id="CLU_060749_0_0_11"/>
<evidence type="ECO:0000313" key="8">
    <source>
        <dbReference type="Proteomes" id="UP000010445"/>
    </source>
</evidence>
<dbReference type="Proteomes" id="UP000010445">
    <property type="component" value="Unassembled WGS sequence"/>
</dbReference>
<accession>L1M8X9</accession>
<dbReference type="Pfam" id="PF00877">
    <property type="entry name" value="NLPC_P60"/>
    <property type="match status" value="1"/>
</dbReference>
<keyword evidence="3" id="KW-0378">Hydrolase</keyword>
<dbReference type="PATRIC" id="fig|1035195.3.peg.2479"/>
<sequence>MTMLQTLAVLRDNTPMPLPQVDLGKVPDASAAGPLANYFGVSTPTIMAVATALDGDMKRTAKIVADALAPISKAQADMVMMGVNYLREAGKLASQYLTFVPVTMAATTAQIENLSQQTQKAAVSRSNQLIRELEPLTKQLNDLAAVKPQPSNVTQFKEPKTADGAPRGDKGDPQPPQAHMEKAGNKNAPSDAGQKAVNAALSQLGTPYVWGGTTPGAGFDCSGLTQWAWRQAGVELPRLAQEQNIGRPVSAEELIPGDLLVWDGHVAMYKGDGQIIEAGDPVQTGPLRTTNSGMAFKGYFRPTG</sequence>
<reference evidence="7 8" key="1">
    <citation type="submission" date="2012-05" db="EMBL/GenBank/DDBJ databases">
        <authorList>
            <person name="Weinstock G."/>
            <person name="Sodergren E."/>
            <person name="Lobos E.A."/>
            <person name="Fulton L."/>
            <person name="Fulton R."/>
            <person name="Courtney L."/>
            <person name="Fronick C."/>
            <person name="O'Laughlin M."/>
            <person name="Godfrey J."/>
            <person name="Wilson R.M."/>
            <person name="Miner T."/>
            <person name="Farmer C."/>
            <person name="Delehaunty K."/>
            <person name="Cordes M."/>
            <person name="Minx P."/>
            <person name="Tomlinson C."/>
            <person name="Chen J."/>
            <person name="Wollam A."/>
            <person name="Pepin K.H."/>
            <person name="Bhonagiri V."/>
            <person name="Zhang X."/>
            <person name="Suruliraj S."/>
            <person name="Warren W."/>
            <person name="Mitreva M."/>
            <person name="Mardis E.R."/>
            <person name="Wilson R.K."/>
        </authorList>
    </citation>
    <scope>NUCLEOTIDE SEQUENCE [LARGE SCALE GENOMIC DNA]</scope>
    <source>
        <strain evidence="7 8">F0235</strain>
    </source>
</reference>
<keyword evidence="4" id="KW-0788">Thiol protease</keyword>
<feature type="region of interest" description="Disordered" evidence="5">
    <location>
        <begin position="145"/>
        <end position="194"/>
    </location>
</feature>
<dbReference type="InterPro" id="IPR051794">
    <property type="entry name" value="PG_Endopeptidase_C40"/>
</dbReference>
<gene>
    <name evidence="7" type="ORF">HMPREF9997_02765</name>
</gene>
<dbReference type="PROSITE" id="PS51935">
    <property type="entry name" value="NLPC_P60"/>
    <property type="match status" value="1"/>
</dbReference>
<dbReference type="GO" id="GO:0008234">
    <property type="term" value="F:cysteine-type peptidase activity"/>
    <property type="evidence" value="ECO:0007669"/>
    <property type="project" value="UniProtKB-KW"/>
</dbReference>